<evidence type="ECO:0000256" key="2">
    <source>
        <dbReference type="SAM" id="MobiDB-lite"/>
    </source>
</evidence>
<feature type="region of interest" description="Disordered" evidence="2">
    <location>
        <begin position="119"/>
        <end position="172"/>
    </location>
</feature>
<evidence type="ECO:0000259" key="3">
    <source>
        <dbReference type="PROSITE" id="PS51203"/>
    </source>
</evidence>
<dbReference type="GO" id="GO:0051087">
    <property type="term" value="F:protein-folding chaperone binding"/>
    <property type="evidence" value="ECO:0000318"/>
    <property type="project" value="GO_Central"/>
</dbReference>
<proteinExistence type="inferred from homology"/>
<name>B6K518_SCHJY</name>
<dbReference type="VEuPathDB" id="FungiDB:SJAG_03784"/>
<accession>B6K518</accession>
<dbReference type="GO" id="GO:0006457">
    <property type="term" value="P:protein folding"/>
    <property type="evidence" value="ECO:0000318"/>
    <property type="project" value="GO_Central"/>
</dbReference>
<dbReference type="eggNOG" id="KOG3158">
    <property type="taxonomic scope" value="Eukaryota"/>
</dbReference>
<dbReference type="Proteomes" id="UP000001744">
    <property type="component" value="Unassembled WGS sequence"/>
</dbReference>
<dbReference type="PROSITE" id="PS51203">
    <property type="entry name" value="CS"/>
    <property type="match status" value="1"/>
</dbReference>
<comment type="similarity">
    <text evidence="1">Belongs to the p23/wos2 family.</text>
</comment>
<dbReference type="CDD" id="cd06465">
    <property type="entry name" value="p23_hB-ind1_like"/>
    <property type="match status" value="1"/>
</dbReference>
<dbReference type="GO" id="GO:0005634">
    <property type="term" value="C:nucleus"/>
    <property type="evidence" value="ECO:0000318"/>
    <property type="project" value="GO_Central"/>
</dbReference>
<protein>
    <recommendedName>
        <fullName evidence="3">CS domain-containing protein</fullName>
    </recommendedName>
</protein>
<dbReference type="Pfam" id="PF04969">
    <property type="entry name" value="CS"/>
    <property type="match status" value="1"/>
</dbReference>
<dbReference type="GeneID" id="7050426"/>
<dbReference type="GO" id="GO:0005829">
    <property type="term" value="C:cytosol"/>
    <property type="evidence" value="ECO:0000318"/>
    <property type="project" value="GO_Central"/>
</dbReference>
<dbReference type="AlphaFoldDB" id="B6K518"/>
<dbReference type="OMA" id="EEGPYWP"/>
<dbReference type="PANTHER" id="PTHR22932">
    <property type="entry name" value="TELOMERASE-BINDING PROTEIN P23 HSP90 CO-CHAPERONE"/>
    <property type="match status" value="1"/>
</dbReference>
<dbReference type="GO" id="GO:0051879">
    <property type="term" value="F:Hsp90 protein binding"/>
    <property type="evidence" value="ECO:0000318"/>
    <property type="project" value="GO_Central"/>
</dbReference>
<evidence type="ECO:0000313" key="6">
    <source>
        <dbReference type="Proteomes" id="UP000001744"/>
    </source>
</evidence>
<sequence length="172" mass="19801">MSTVQIPEVLWAQRSNAEEQDKNVIYLTVMIPDSVSPSIDVENDKLKVEAKSANSTHYAVEIPFFKEIIPEKSKYHVTGRCIYFVLYKKDAAAEFWPRLTKEKARLHWLKTDFDRWVDEDEQEEVAEPANPFGAGMPDFSNMDFSQFAKGEDDSDDSSEPELEEEDKTPESK</sequence>
<evidence type="ECO:0000313" key="5">
    <source>
        <dbReference type="JaponicusDB" id="SJAG_03784"/>
    </source>
</evidence>
<dbReference type="EMBL" id="KE651167">
    <property type="protein sequence ID" value="EEB08622.1"/>
    <property type="molecule type" value="Genomic_DNA"/>
</dbReference>
<feature type="compositionally biased region" description="Acidic residues" evidence="2">
    <location>
        <begin position="152"/>
        <end position="172"/>
    </location>
</feature>
<dbReference type="InterPro" id="IPR008978">
    <property type="entry name" value="HSP20-like_chaperone"/>
</dbReference>
<feature type="domain" description="CS" evidence="3">
    <location>
        <begin position="4"/>
        <end position="100"/>
    </location>
</feature>
<dbReference type="HOGENOM" id="CLU_078883_3_1_1"/>
<reference evidence="4 6" key="1">
    <citation type="journal article" date="2011" name="Science">
        <title>Comparative functional genomics of the fission yeasts.</title>
        <authorList>
            <person name="Rhind N."/>
            <person name="Chen Z."/>
            <person name="Yassour M."/>
            <person name="Thompson D.A."/>
            <person name="Haas B.J."/>
            <person name="Habib N."/>
            <person name="Wapinski I."/>
            <person name="Roy S."/>
            <person name="Lin M.F."/>
            <person name="Heiman D.I."/>
            <person name="Young S.K."/>
            <person name="Furuya K."/>
            <person name="Guo Y."/>
            <person name="Pidoux A."/>
            <person name="Chen H.M."/>
            <person name="Robbertse B."/>
            <person name="Goldberg J.M."/>
            <person name="Aoki K."/>
            <person name="Bayne E.H."/>
            <person name="Berlin A.M."/>
            <person name="Desjardins C.A."/>
            <person name="Dobbs E."/>
            <person name="Dukaj L."/>
            <person name="Fan L."/>
            <person name="FitzGerald M.G."/>
            <person name="French C."/>
            <person name="Gujja S."/>
            <person name="Hansen K."/>
            <person name="Keifenheim D."/>
            <person name="Levin J.Z."/>
            <person name="Mosher R.A."/>
            <person name="Mueller C.A."/>
            <person name="Pfiffner J."/>
            <person name="Priest M."/>
            <person name="Russ C."/>
            <person name="Smialowska A."/>
            <person name="Swoboda P."/>
            <person name="Sykes S.M."/>
            <person name="Vaughn M."/>
            <person name="Vengrova S."/>
            <person name="Yoder R."/>
            <person name="Zeng Q."/>
            <person name="Allshire R."/>
            <person name="Baulcombe D."/>
            <person name="Birren B.W."/>
            <person name="Brown W."/>
            <person name="Ekwall K."/>
            <person name="Kellis M."/>
            <person name="Leatherwood J."/>
            <person name="Levin H."/>
            <person name="Margalit H."/>
            <person name="Martienssen R."/>
            <person name="Nieduszynski C.A."/>
            <person name="Spatafora J.W."/>
            <person name="Friedman N."/>
            <person name="Dalgaard J.Z."/>
            <person name="Baumann P."/>
            <person name="Niki H."/>
            <person name="Regev A."/>
            <person name="Nusbaum C."/>
        </authorList>
    </citation>
    <scope>NUCLEOTIDE SEQUENCE [LARGE SCALE GENOMIC DNA]</scope>
    <source>
        <strain evidence="6">yFS275 / FY16936</strain>
    </source>
</reference>
<gene>
    <name evidence="5" type="primary">wos2</name>
    <name evidence="4" type="ORF">SJAG_03784</name>
</gene>
<dbReference type="Gene3D" id="2.60.40.790">
    <property type="match status" value="1"/>
</dbReference>
<keyword evidence="6" id="KW-1185">Reference proteome</keyword>
<dbReference type="JaponicusDB" id="SJAG_03784">
    <property type="gene designation" value="wos2"/>
</dbReference>
<dbReference type="OrthoDB" id="1564555at2759"/>
<dbReference type="STRING" id="402676.B6K518"/>
<dbReference type="GO" id="GO:0051131">
    <property type="term" value="P:chaperone-mediated protein complex assembly"/>
    <property type="evidence" value="ECO:0000318"/>
    <property type="project" value="GO_Central"/>
</dbReference>
<dbReference type="InterPro" id="IPR007052">
    <property type="entry name" value="CS_dom"/>
</dbReference>
<dbReference type="FunFam" id="2.60.40.790:FF:000013">
    <property type="entry name" value="Very-long-chain (3R)-3-hydroxyacyl-CoA dehydratase"/>
    <property type="match status" value="1"/>
</dbReference>
<dbReference type="RefSeq" id="XP_002174915.1">
    <property type="nucleotide sequence ID" value="XM_002174879.2"/>
</dbReference>
<dbReference type="InterPro" id="IPR045250">
    <property type="entry name" value="p23-like"/>
</dbReference>
<organism evidence="4 6">
    <name type="scientific">Schizosaccharomyces japonicus (strain yFS275 / FY16936)</name>
    <name type="common">Fission yeast</name>
    <dbReference type="NCBI Taxonomy" id="402676"/>
    <lineage>
        <taxon>Eukaryota</taxon>
        <taxon>Fungi</taxon>
        <taxon>Dikarya</taxon>
        <taxon>Ascomycota</taxon>
        <taxon>Taphrinomycotina</taxon>
        <taxon>Schizosaccharomycetes</taxon>
        <taxon>Schizosaccharomycetales</taxon>
        <taxon>Schizosaccharomycetaceae</taxon>
        <taxon>Schizosaccharomyces</taxon>
    </lineage>
</organism>
<evidence type="ECO:0000313" key="4">
    <source>
        <dbReference type="EMBL" id="EEB08622.1"/>
    </source>
</evidence>
<evidence type="ECO:0000256" key="1">
    <source>
        <dbReference type="ARBA" id="ARBA00025733"/>
    </source>
</evidence>
<dbReference type="SUPFAM" id="SSF49764">
    <property type="entry name" value="HSP20-like chaperones"/>
    <property type="match status" value="1"/>
</dbReference>
<dbReference type="PANTHER" id="PTHR22932:SF1">
    <property type="entry name" value="CO-CHAPERONE PROTEIN DAF-41"/>
    <property type="match status" value="1"/>
</dbReference>